<comment type="caution">
    <text evidence="1">The sequence shown here is derived from an EMBL/GenBank/DDBJ whole genome shotgun (WGS) entry which is preliminary data.</text>
</comment>
<dbReference type="InterPro" id="IPR024702">
    <property type="entry name" value="Uncharacterised_YmfJ"/>
</dbReference>
<dbReference type="AlphaFoldDB" id="A0A4Q0VPX4"/>
<dbReference type="InterPro" id="IPR038292">
    <property type="entry name" value="YmfJ/YflH_sf"/>
</dbReference>
<dbReference type="RefSeq" id="WP_129079310.1">
    <property type="nucleotide sequence ID" value="NZ_QOUX01000046.1"/>
</dbReference>
<dbReference type="Pfam" id="PF11588">
    <property type="entry name" value="DUF3243"/>
    <property type="match status" value="1"/>
</dbReference>
<dbReference type="InterPro" id="IPR021637">
    <property type="entry name" value="DUF3243"/>
</dbReference>
<accession>A0A4Q0VPX4</accession>
<name>A0A4Q0VPX4_9BACI</name>
<proteinExistence type="predicted"/>
<evidence type="ECO:0000313" key="2">
    <source>
        <dbReference type="Proteomes" id="UP000290649"/>
    </source>
</evidence>
<dbReference type="EMBL" id="QOUX01000046">
    <property type="protein sequence ID" value="RXI97947.1"/>
    <property type="molecule type" value="Genomic_DNA"/>
</dbReference>
<keyword evidence="2" id="KW-1185">Reference proteome</keyword>
<dbReference type="OrthoDB" id="2382009at2"/>
<reference evidence="1 2" key="1">
    <citation type="journal article" date="2019" name="Int. J. Syst. Evol. Microbiol.">
        <title>Anaerobacillus alkaliphilus sp. nov., a novel alkaliphilic and moderately halophilic bacterium.</title>
        <authorList>
            <person name="Borsodi A.K."/>
            <person name="Aszalos J.M."/>
            <person name="Bihari P."/>
            <person name="Nagy I."/>
            <person name="Schumann P."/>
            <person name="Sproer C."/>
            <person name="Kovacs A.L."/>
            <person name="Boka K."/>
            <person name="Dobosy P."/>
            <person name="Ovari M."/>
            <person name="Szili-Kovacs T."/>
            <person name="Toth E."/>
        </authorList>
    </citation>
    <scope>NUCLEOTIDE SEQUENCE [LARGE SCALE GENOMIC DNA]</scope>
    <source>
        <strain evidence="1 2">B16-10</strain>
    </source>
</reference>
<dbReference type="Proteomes" id="UP000290649">
    <property type="component" value="Unassembled WGS sequence"/>
</dbReference>
<evidence type="ECO:0000313" key="1">
    <source>
        <dbReference type="EMBL" id="RXI97947.1"/>
    </source>
</evidence>
<dbReference type="Gene3D" id="1.10.760.20">
    <property type="entry name" value="Protein of unknown function DUF3243"/>
    <property type="match status" value="1"/>
</dbReference>
<gene>
    <name evidence="1" type="ORF">DS745_16470</name>
</gene>
<dbReference type="PIRSF" id="PIRSF004764">
    <property type="entry name" value="YmfJ"/>
    <property type="match status" value="1"/>
</dbReference>
<protein>
    <submittedName>
        <fullName evidence="1">DUF3243 domain-containing protein</fullName>
    </submittedName>
</protein>
<sequence>MSVLDNWEQWKGFLGDRLQQAEQEGMNQQVVNDVAYQVGEYLAQQVDPKNEQERVLRDLWNVASEEEQHAIANMMVKLVKNNNQGM</sequence>
<organism evidence="1 2">
    <name type="scientific">Anaerobacillus alkaliphilus</name>
    <dbReference type="NCBI Taxonomy" id="1548597"/>
    <lineage>
        <taxon>Bacteria</taxon>
        <taxon>Bacillati</taxon>
        <taxon>Bacillota</taxon>
        <taxon>Bacilli</taxon>
        <taxon>Bacillales</taxon>
        <taxon>Bacillaceae</taxon>
        <taxon>Anaerobacillus</taxon>
    </lineage>
</organism>